<feature type="site" description="Discriminates between blocked and unblocked aminoacyl-tRNA" evidence="7">
    <location>
        <position position="9"/>
    </location>
</feature>
<sequence length="181" mass="20131">MILVVGLGNIGVEYENTRHNAGFMLINLLLKESNFINLTHSQFKGELFKLSSSLLLLKPSTYMNNSGISVKIVSDFYKCERIIVIHDDIDLHLGVLRFKKGGSSGGHNGLKSIDSLCGNDYERIRIGIGKGEHVLSHVLGNFKAEEELILSKVLIHAKEALFELIKNDNLSFISSKYSLNV</sequence>
<organism evidence="11">
    <name type="scientific">Campylobacter hepaticus</name>
    <dbReference type="NCBI Taxonomy" id="1813019"/>
    <lineage>
        <taxon>Bacteria</taxon>
        <taxon>Pseudomonadati</taxon>
        <taxon>Campylobacterota</taxon>
        <taxon>Epsilonproteobacteria</taxon>
        <taxon>Campylobacterales</taxon>
        <taxon>Campylobacteraceae</taxon>
        <taxon>Campylobacter</taxon>
    </lineage>
</organism>
<dbReference type="InterPro" id="IPR018171">
    <property type="entry name" value="Pept_tRNA_hydro_CS"/>
</dbReference>
<feature type="binding site" evidence="7">
    <location>
        <position position="62"/>
    </location>
    <ligand>
        <name>tRNA</name>
        <dbReference type="ChEBI" id="CHEBI:17843"/>
    </ligand>
</feature>
<dbReference type="InterPro" id="IPR001328">
    <property type="entry name" value="Pept_tRNA_hydro"/>
</dbReference>
<dbReference type="AlphaFoldDB" id="A0A6A7JQE4"/>
<comment type="subunit">
    <text evidence="7">Monomer.</text>
</comment>
<comment type="function">
    <text evidence="7">Catalyzes the release of premature peptidyl moieties from peptidyl-tRNA molecules trapped in stalled 50S ribosomal subunits, and thus maintains levels of free tRNAs and 50S ribosomes.</text>
</comment>
<name>A0A6A7JQE4_9BACT</name>
<comment type="function">
    <text evidence="7">Hydrolyzes ribosome-free peptidyl-tRNAs (with 1 or more amino acids incorporated), which drop off the ribosome during protein synthesis, or as a result of ribosome stalling.</text>
</comment>
<dbReference type="KEGG" id="chw:A2J15_007085"/>
<dbReference type="PANTHER" id="PTHR17224:SF1">
    <property type="entry name" value="PEPTIDYL-TRNA HYDROLASE"/>
    <property type="match status" value="1"/>
</dbReference>
<feature type="binding site" evidence="7">
    <location>
        <position position="108"/>
    </location>
    <ligand>
        <name>tRNA</name>
        <dbReference type="ChEBI" id="CHEBI:17843"/>
    </ligand>
</feature>
<dbReference type="GeneID" id="44005292"/>
<protein>
    <recommendedName>
        <fullName evidence="6 7">Peptidyl-tRNA hydrolase</fullName>
        <shortName evidence="7">Pth</shortName>
        <ecNumber evidence="1 7">3.1.1.29</ecNumber>
    </recommendedName>
</protein>
<dbReference type="InterPro" id="IPR036416">
    <property type="entry name" value="Pept_tRNA_hydro_sf"/>
</dbReference>
<dbReference type="GO" id="GO:0006515">
    <property type="term" value="P:protein quality control for misfolded or incompletely synthesized proteins"/>
    <property type="evidence" value="ECO:0007669"/>
    <property type="project" value="UniProtKB-UniRule"/>
</dbReference>
<dbReference type="CDD" id="cd00462">
    <property type="entry name" value="PTH"/>
    <property type="match status" value="1"/>
</dbReference>
<dbReference type="HAMAP" id="MF_00083">
    <property type="entry name" value="Pept_tRNA_hydro_bact"/>
    <property type="match status" value="1"/>
</dbReference>
<evidence type="ECO:0000256" key="9">
    <source>
        <dbReference type="RuleBase" id="RU004320"/>
    </source>
</evidence>
<dbReference type="Proteomes" id="UP000093205">
    <property type="component" value="Chromosome"/>
</dbReference>
<evidence type="ECO:0000256" key="7">
    <source>
        <dbReference type="HAMAP-Rule" id="MF_00083"/>
    </source>
</evidence>
<dbReference type="EC" id="3.1.1.29" evidence="1 7"/>
<dbReference type="GO" id="GO:0000049">
    <property type="term" value="F:tRNA binding"/>
    <property type="evidence" value="ECO:0007669"/>
    <property type="project" value="UniProtKB-UniRule"/>
</dbReference>
<feature type="binding site" evidence="7">
    <location>
        <position position="64"/>
    </location>
    <ligand>
        <name>tRNA</name>
        <dbReference type="ChEBI" id="CHEBI:17843"/>
    </ligand>
</feature>
<evidence type="ECO:0000256" key="5">
    <source>
        <dbReference type="ARBA" id="ARBA00038063"/>
    </source>
</evidence>
<dbReference type="GO" id="GO:0004045">
    <property type="term" value="F:peptidyl-tRNA hydrolase activity"/>
    <property type="evidence" value="ECO:0007669"/>
    <property type="project" value="UniProtKB-UniRule"/>
</dbReference>
<keyword evidence="12" id="KW-1185">Reference proteome</keyword>
<dbReference type="PROSITE" id="PS01195">
    <property type="entry name" value="PEPT_TRNA_HYDROL_1"/>
    <property type="match status" value="1"/>
</dbReference>
<evidence type="ECO:0000313" key="11">
    <source>
        <dbReference type="EMBL" id="MPV90619.1"/>
    </source>
</evidence>
<dbReference type="GO" id="GO:0072344">
    <property type="term" value="P:rescue of stalled ribosome"/>
    <property type="evidence" value="ECO:0007669"/>
    <property type="project" value="UniProtKB-UniRule"/>
</dbReference>
<evidence type="ECO:0000256" key="3">
    <source>
        <dbReference type="ARBA" id="ARBA00022801"/>
    </source>
</evidence>
<evidence type="ECO:0000313" key="12">
    <source>
        <dbReference type="Proteomes" id="UP000093205"/>
    </source>
</evidence>
<dbReference type="NCBIfam" id="TIGR00447">
    <property type="entry name" value="pth"/>
    <property type="match status" value="1"/>
</dbReference>
<comment type="subcellular location">
    <subcellularLocation>
        <location evidence="7">Cytoplasm</location>
    </subcellularLocation>
</comment>
<gene>
    <name evidence="7" type="primary">pth</name>
    <name evidence="10" type="ORF">A2J15_007085</name>
    <name evidence="11" type="ORF">GC022_00190</name>
</gene>
<keyword evidence="3 7" id="KW-0378">Hydrolase</keyword>
<dbReference type="SUPFAM" id="SSF53178">
    <property type="entry name" value="Peptidyl-tRNA hydrolase-like"/>
    <property type="match status" value="1"/>
</dbReference>
<evidence type="ECO:0000256" key="2">
    <source>
        <dbReference type="ARBA" id="ARBA00022555"/>
    </source>
</evidence>
<evidence type="ECO:0000256" key="4">
    <source>
        <dbReference type="ARBA" id="ARBA00022884"/>
    </source>
</evidence>
<dbReference type="EMBL" id="CP031611">
    <property type="protein sequence ID" value="AXP09411.1"/>
    <property type="molecule type" value="Genomic_DNA"/>
</dbReference>
<dbReference type="Gene3D" id="3.40.50.1470">
    <property type="entry name" value="Peptidyl-tRNA hydrolase"/>
    <property type="match status" value="1"/>
</dbReference>
<dbReference type="RefSeq" id="WP_066777801.1">
    <property type="nucleotide sequence ID" value="NZ_CBCSFE010000004.1"/>
</dbReference>
<feature type="binding site" evidence="7">
    <location>
        <position position="14"/>
    </location>
    <ligand>
        <name>tRNA</name>
        <dbReference type="ChEBI" id="CHEBI:17843"/>
    </ligand>
</feature>
<feature type="site" description="Stabilizes the basic form of H active site to accept a proton" evidence="7">
    <location>
        <position position="87"/>
    </location>
</feature>
<evidence type="ECO:0000256" key="8">
    <source>
        <dbReference type="RuleBase" id="RU000673"/>
    </source>
</evidence>
<dbReference type="PANTHER" id="PTHR17224">
    <property type="entry name" value="PEPTIDYL-TRNA HYDROLASE"/>
    <property type="match status" value="1"/>
</dbReference>
<dbReference type="PROSITE" id="PS01196">
    <property type="entry name" value="PEPT_TRNA_HYDROL_2"/>
    <property type="match status" value="1"/>
</dbReference>
<proteinExistence type="inferred from homology"/>
<feature type="active site" description="Proton acceptor" evidence="7">
    <location>
        <position position="19"/>
    </location>
</feature>
<reference evidence="10 12" key="1">
    <citation type="submission" date="2018-08" db="EMBL/GenBank/DDBJ databases">
        <title>Survival mechanisms of Campylobacter hepaticus identified by genomic analysis and comparative transcriptomic analysis of in vivo and in vitro derived bacteria.</title>
        <authorList>
            <person name="Van T.T.H."/>
            <person name="Moore R.J."/>
        </authorList>
    </citation>
    <scope>NUCLEOTIDE SEQUENCE [LARGE SCALE GENOMIC DNA]</scope>
    <source>
        <strain evidence="10 12">HV10</strain>
    </source>
</reference>
<keyword evidence="4 7" id="KW-0694">RNA-binding</keyword>
<evidence type="ECO:0000256" key="6">
    <source>
        <dbReference type="ARBA" id="ARBA00050038"/>
    </source>
</evidence>
<comment type="catalytic activity">
    <reaction evidence="7 8">
        <text>an N-acyl-L-alpha-aminoacyl-tRNA + H2O = an N-acyl-L-amino acid + a tRNA + H(+)</text>
        <dbReference type="Rhea" id="RHEA:54448"/>
        <dbReference type="Rhea" id="RHEA-COMP:10123"/>
        <dbReference type="Rhea" id="RHEA-COMP:13883"/>
        <dbReference type="ChEBI" id="CHEBI:15377"/>
        <dbReference type="ChEBI" id="CHEBI:15378"/>
        <dbReference type="ChEBI" id="CHEBI:59874"/>
        <dbReference type="ChEBI" id="CHEBI:78442"/>
        <dbReference type="ChEBI" id="CHEBI:138191"/>
        <dbReference type="EC" id="3.1.1.29"/>
    </reaction>
</comment>
<evidence type="ECO:0000256" key="1">
    <source>
        <dbReference type="ARBA" id="ARBA00013260"/>
    </source>
</evidence>
<dbReference type="GO" id="GO:0005737">
    <property type="term" value="C:cytoplasm"/>
    <property type="evidence" value="ECO:0007669"/>
    <property type="project" value="UniProtKB-SubCell"/>
</dbReference>
<keyword evidence="7" id="KW-0963">Cytoplasm</keyword>
<dbReference type="OrthoDB" id="9800507at2"/>
<reference evidence="11" key="2">
    <citation type="journal article" date="2019" name="Front. Microbiol.">
        <title>Campylobacter hepaticus, the cause of Spotty Liver Disease in chickens: Transmission and routes of infection.</title>
        <authorList>
            <person name="Van T.H."/>
            <person name="Moore R.J."/>
            <person name="Phung C."/>
        </authorList>
    </citation>
    <scope>NUCLEOTIDE SEQUENCE</scope>
    <source>
        <strain evidence="11">QLD_2/QLD</strain>
    </source>
</reference>
<accession>A0A6A7JQE4</accession>
<keyword evidence="2 7" id="KW-0820">tRNA-binding</keyword>
<dbReference type="EMBL" id="WHMJ01000001">
    <property type="protein sequence ID" value="MPV90619.1"/>
    <property type="molecule type" value="Genomic_DNA"/>
</dbReference>
<evidence type="ECO:0000313" key="10">
    <source>
        <dbReference type="EMBL" id="AXP09411.1"/>
    </source>
</evidence>
<dbReference type="Pfam" id="PF01195">
    <property type="entry name" value="Pept_tRNA_hydro"/>
    <property type="match status" value="1"/>
</dbReference>
<comment type="similarity">
    <text evidence="5 7 9">Belongs to the PTH family.</text>
</comment>